<dbReference type="EMBL" id="JADNRY010000069">
    <property type="protein sequence ID" value="KAF9067753.1"/>
    <property type="molecule type" value="Genomic_DNA"/>
</dbReference>
<name>A0A9P5PQS3_9AGAR</name>
<evidence type="ECO:0000313" key="1">
    <source>
        <dbReference type="EMBL" id="KAF9067753.1"/>
    </source>
</evidence>
<reference evidence="1" key="1">
    <citation type="submission" date="2020-11" db="EMBL/GenBank/DDBJ databases">
        <authorList>
            <consortium name="DOE Joint Genome Institute"/>
            <person name="Ahrendt S."/>
            <person name="Riley R."/>
            <person name="Andreopoulos W."/>
            <person name="Labutti K."/>
            <person name="Pangilinan J."/>
            <person name="Ruiz-Duenas F.J."/>
            <person name="Barrasa J.M."/>
            <person name="Sanchez-Garcia M."/>
            <person name="Camarero S."/>
            <person name="Miyauchi S."/>
            <person name="Serrano A."/>
            <person name="Linde D."/>
            <person name="Babiker R."/>
            <person name="Drula E."/>
            <person name="Ayuso-Fernandez I."/>
            <person name="Pacheco R."/>
            <person name="Padilla G."/>
            <person name="Ferreira P."/>
            <person name="Barriuso J."/>
            <person name="Kellner H."/>
            <person name="Castanera R."/>
            <person name="Alfaro M."/>
            <person name="Ramirez L."/>
            <person name="Pisabarro A.G."/>
            <person name="Kuo A."/>
            <person name="Tritt A."/>
            <person name="Lipzen A."/>
            <person name="He G."/>
            <person name="Yan M."/>
            <person name="Ng V."/>
            <person name="Cullen D."/>
            <person name="Martin F."/>
            <person name="Rosso M.-N."/>
            <person name="Henrissat B."/>
            <person name="Hibbett D."/>
            <person name="Martinez A.T."/>
            <person name="Grigoriev I.V."/>
        </authorList>
    </citation>
    <scope>NUCLEOTIDE SEQUENCE</scope>
    <source>
        <strain evidence="1">AH 40177</strain>
    </source>
</reference>
<proteinExistence type="predicted"/>
<sequence length="88" mass="10123">MTPTRLVFMKQKLSHLATFPDTSNSCFQTHALAAEQLIINLEAYKEFLLQVKDWKEKGNWNKLNRIYGMVYPILCLLSSQGARYGQGL</sequence>
<comment type="caution">
    <text evidence="1">The sequence shown here is derived from an EMBL/GenBank/DDBJ whole genome shotgun (WGS) entry which is preliminary data.</text>
</comment>
<dbReference type="AlphaFoldDB" id="A0A9P5PQS3"/>
<accession>A0A9P5PQS3</accession>
<organism evidence="1 2">
    <name type="scientific">Rhodocollybia butyracea</name>
    <dbReference type="NCBI Taxonomy" id="206335"/>
    <lineage>
        <taxon>Eukaryota</taxon>
        <taxon>Fungi</taxon>
        <taxon>Dikarya</taxon>
        <taxon>Basidiomycota</taxon>
        <taxon>Agaricomycotina</taxon>
        <taxon>Agaricomycetes</taxon>
        <taxon>Agaricomycetidae</taxon>
        <taxon>Agaricales</taxon>
        <taxon>Marasmiineae</taxon>
        <taxon>Omphalotaceae</taxon>
        <taxon>Rhodocollybia</taxon>
    </lineage>
</organism>
<dbReference type="OrthoDB" id="3215311at2759"/>
<evidence type="ECO:0000313" key="2">
    <source>
        <dbReference type="Proteomes" id="UP000772434"/>
    </source>
</evidence>
<dbReference type="Proteomes" id="UP000772434">
    <property type="component" value="Unassembled WGS sequence"/>
</dbReference>
<protein>
    <submittedName>
        <fullName evidence="1">Uncharacterized protein</fullName>
    </submittedName>
</protein>
<keyword evidence="2" id="KW-1185">Reference proteome</keyword>
<gene>
    <name evidence="1" type="ORF">BDP27DRAFT_1328373</name>
</gene>